<protein>
    <recommendedName>
        <fullName evidence="4">THEM6</fullName>
    </recommendedName>
</protein>
<dbReference type="PANTHER" id="PTHR12475">
    <property type="match status" value="1"/>
</dbReference>
<keyword evidence="1" id="KW-0812">Transmembrane</keyword>
<dbReference type="PANTHER" id="PTHR12475:SF4">
    <property type="entry name" value="PROTEIN THEM6"/>
    <property type="match status" value="1"/>
</dbReference>
<organism evidence="2 3">
    <name type="scientific">Allacma fusca</name>
    <dbReference type="NCBI Taxonomy" id="39272"/>
    <lineage>
        <taxon>Eukaryota</taxon>
        <taxon>Metazoa</taxon>
        <taxon>Ecdysozoa</taxon>
        <taxon>Arthropoda</taxon>
        <taxon>Hexapoda</taxon>
        <taxon>Collembola</taxon>
        <taxon>Symphypleona</taxon>
        <taxon>Sminthuridae</taxon>
        <taxon>Allacma</taxon>
    </lineage>
</organism>
<dbReference type="InterPro" id="IPR051490">
    <property type="entry name" value="THEM6_lcsJ_thioesterase"/>
</dbReference>
<evidence type="ECO:0008006" key="4">
    <source>
        <dbReference type="Google" id="ProtNLM"/>
    </source>
</evidence>
<name>A0A8J2JIZ2_9HEXA</name>
<sequence length="199" mass="23322">MAWTIVLIGFILYFLLDFNYFLRVSLICMLAKYFRKGINILEPSAIYGICIPTDGALMLTSMNNARYPRECDFGRFDYLERCGLLSEMLKEGGNFPIAASTFRYRQPLWMFSRYKVETNLVWWDSKNFYFEQRVITISDGVIRGAGYFRNGSKKPVVDDVISKVYPNIQKPEIPEDLKTWIEYNEMNREMSKCNSPLID</sequence>
<evidence type="ECO:0000256" key="1">
    <source>
        <dbReference type="SAM" id="Phobius"/>
    </source>
</evidence>
<comment type="caution">
    <text evidence="2">The sequence shown here is derived from an EMBL/GenBank/DDBJ whole genome shotgun (WGS) entry which is preliminary data.</text>
</comment>
<dbReference type="CDD" id="cd00586">
    <property type="entry name" value="4HBT"/>
    <property type="match status" value="1"/>
</dbReference>
<dbReference type="Proteomes" id="UP000708208">
    <property type="component" value="Unassembled WGS sequence"/>
</dbReference>
<reference evidence="2" key="1">
    <citation type="submission" date="2021-06" db="EMBL/GenBank/DDBJ databases">
        <authorList>
            <person name="Hodson N. C."/>
            <person name="Mongue J. A."/>
            <person name="Jaron S. K."/>
        </authorList>
    </citation>
    <scope>NUCLEOTIDE SEQUENCE</scope>
</reference>
<dbReference type="Pfam" id="PF13279">
    <property type="entry name" value="4HBT_2"/>
    <property type="match status" value="1"/>
</dbReference>
<evidence type="ECO:0000313" key="2">
    <source>
        <dbReference type="EMBL" id="CAG7717965.1"/>
    </source>
</evidence>
<keyword evidence="1" id="KW-0472">Membrane</keyword>
<evidence type="ECO:0000313" key="3">
    <source>
        <dbReference type="Proteomes" id="UP000708208"/>
    </source>
</evidence>
<feature type="transmembrane region" description="Helical" evidence="1">
    <location>
        <begin position="6"/>
        <end position="31"/>
    </location>
</feature>
<accession>A0A8J2JIZ2</accession>
<proteinExistence type="predicted"/>
<gene>
    <name evidence="2" type="ORF">AFUS01_LOCUS7392</name>
</gene>
<keyword evidence="1" id="KW-1133">Transmembrane helix</keyword>
<dbReference type="OrthoDB" id="265761at2759"/>
<dbReference type="EMBL" id="CAJVCH010049918">
    <property type="protein sequence ID" value="CAG7717965.1"/>
    <property type="molecule type" value="Genomic_DNA"/>
</dbReference>
<keyword evidence="3" id="KW-1185">Reference proteome</keyword>
<dbReference type="AlphaFoldDB" id="A0A8J2JIZ2"/>